<dbReference type="SMART" id="SM00644">
    <property type="entry name" value="Ami_2"/>
    <property type="match status" value="1"/>
</dbReference>
<dbReference type="SUPFAM" id="SSF69318">
    <property type="entry name" value="Integrin alpha N-terminal domain"/>
    <property type="match status" value="2"/>
</dbReference>
<evidence type="ECO:0000256" key="2">
    <source>
        <dbReference type="SAM" id="MobiDB-lite"/>
    </source>
</evidence>
<feature type="region of interest" description="Disordered" evidence="2">
    <location>
        <begin position="147"/>
        <end position="169"/>
    </location>
</feature>
<dbReference type="CDD" id="cd06583">
    <property type="entry name" value="PGRP"/>
    <property type="match status" value="1"/>
</dbReference>
<dbReference type="InterPro" id="IPR006619">
    <property type="entry name" value="PGRP_domain_met/bac"/>
</dbReference>
<comment type="caution">
    <text evidence="5">The sequence shown here is derived from an EMBL/GenBank/DDBJ whole genome shotgun (WGS) entry which is preliminary data.</text>
</comment>
<dbReference type="Pfam" id="PF13517">
    <property type="entry name" value="FG-GAP_3"/>
    <property type="match status" value="3"/>
</dbReference>
<gene>
    <name evidence="5" type="ORF">ACFFJG_17800</name>
</gene>
<dbReference type="EMBL" id="JBHLXH010000002">
    <property type="protein sequence ID" value="MFC0224344.1"/>
    <property type="molecule type" value="Genomic_DNA"/>
</dbReference>
<dbReference type="RefSeq" id="WP_378520114.1">
    <property type="nucleotide sequence ID" value="NZ_JBHLXH010000002.1"/>
</dbReference>
<dbReference type="SUPFAM" id="SSF55846">
    <property type="entry name" value="N-acetylmuramoyl-L-alanine amidase-like"/>
    <property type="match status" value="1"/>
</dbReference>
<feature type="region of interest" description="Disordered" evidence="2">
    <location>
        <begin position="185"/>
        <end position="225"/>
    </location>
</feature>
<dbReference type="Proteomes" id="UP001589698">
    <property type="component" value="Unassembled WGS sequence"/>
</dbReference>
<feature type="domain" description="N-acetylmuramoyl-L-alanine amidase" evidence="3">
    <location>
        <begin position="276"/>
        <end position="430"/>
    </location>
</feature>
<proteinExistence type="predicted"/>
<sequence length="923" mass="95310">MRPLQARLVTFCQQVLALGVVLVVLTPASGVVSLDIVGDHGSAGGATGGRLAPAELTSATVPTGAVTPHVTEVPLTQATGGFAGLQGRTVAGGATDARVVSKPQAVTGFAAIGVTWKHGEDLDDDQISLRVRTRIGDEWSAWEDLEYHDEHGPDPGSAEAASARPGTEPMFVGEVDDVQVQARTEGTSLPDDLSLALVDPGSAKGSETETPDDQPDATGSDASGTTAYEQQYAEEGALEGGGSGIALQSASTSARAAKAVAQPTIYSRAQWGADESIRNKGSLRYGTISAGFVHHTVNANDYTEAQVPAIIRSIYAYHVKSRGWSDIGYNFLVDRFGRIWEGRYGGIDKPVVGAHTLNYNDYAFAMSAIGNYDVQAPSDAMLRAYGQLFAWKLSLAGVDPASMSQKVGPSTMAAINGHRDSPTAATACPGKYLYAQIPLIRTYATQAAQGTGTPPAPTTPAPVAVSAPNPQNNLDASPYPDLVVRRASDGRGLVIPTGGLTSFQQRIVVGRSGWDQRADVLVSPDLTGDGVADLVTVDRSGVTRIRAGKVNGKFGSTVHKLSLRGYSLLTAVGDLDGDGRNDLVGRHKGRLVALLGTSKGGFKRMATRKGYGNYRQLVGAGDVDGDGRPDLVLRTKNRVLLQRGYGTGRFAAPTPVVGSWGAYDRLVAGDFNGDGRPDLVGRTGKGKMVLLPGRGDGSYGAPRGPAANLKTMRWITAANLVGGPGADLVGVAGEQLVVVGNRDTFELGAPIDTGVSFAGTDLLLNAGDVDGDGRGDVLARGTDGQLYLYSGNGAGGLAPGRSLGGGWAGISGLSAVGDVTGDGKPDLLGTPAGGKLMVWQGNGSGFAAAAPVKGSVPSQAGLPADLSGFDWVIEVQDMKLKGPGDYVVRDRATGTVYLYAGRSSGVSNRRVLGEGLGAYDLAG</sequence>
<dbReference type="Gene3D" id="3.40.80.10">
    <property type="entry name" value="Peptidoglycan recognition protein-like"/>
    <property type="match status" value="1"/>
</dbReference>
<organism evidence="5 6">
    <name type="scientific">Nocardioides zeicaulis</name>
    <dbReference type="NCBI Taxonomy" id="1776857"/>
    <lineage>
        <taxon>Bacteria</taxon>
        <taxon>Bacillati</taxon>
        <taxon>Actinomycetota</taxon>
        <taxon>Actinomycetes</taxon>
        <taxon>Propionibacteriales</taxon>
        <taxon>Nocardioidaceae</taxon>
        <taxon>Nocardioides</taxon>
    </lineage>
</organism>
<dbReference type="SMART" id="SM00701">
    <property type="entry name" value="PGRP"/>
    <property type="match status" value="1"/>
</dbReference>
<reference evidence="5 6" key="1">
    <citation type="submission" date="2024-09" db="EMBL/GenBank/DDBJ databases">
        <authorList>
            <person name="Sun Q."/>
            <person name="Mori K."/>
        </authorList>
    </citation>
    <scope>NUCLEOTIDE SEQUENCE [LARGE SCALE GENOMIC DNA]</scope>
    <source>
        <strain evidence="5 6">CCM 8654</strain>
    </source>
</reference>
<dbReference type="InterPro" id="IPR002502">
    <property type="entry name" value="Amidase_domain"/>
</dbReference>
<evidence type="ECO:0000259" key="3">
    <source>
        <dbReference type="SMART" id="SM00644"/>
    </source>
</evidence>
<evidence type="ECO:0000256" key="1">
    <source>
        <dbReference type="ARBA" id="ARBA00022729"/>
    </source>
</evidence>
<accession>A0ABV6E5U3</accession>
<dbReference type="Pfam" id="PF01510">
    <property type="entry name" value="Amidase_2"/>
    <property type="match status" value="1"/>
</dbReference>
<dbReference type="PANTHER" id="PTHR44103">
    <property type="entry name" value="PROPROTEIN CONVERTASE P"/>
    <property type="match status" value="1"/>
</dbReference>
<keyword evidence="1" id="KW-0732">Signal</keyword>
<dbReference type="PANTHER" id="PTHR44103:SF1">
    <property type="entry name" value="PROPROTEIN CONVERTASE P"/>
    <property type="match status" value="1"/>
</dbReference>
<name>A0ABV6E5U3_9ACTN</name>
<keyword evidence="6" id="KW-1185">Reference proteome</keyword>
<dbReference type="InterPro" id="IPR028994">
    <property type="entry name" value="Integrin_alpha_N"/>
</dbReference>
<evidence type="ECO:0000313" key="5">
    <source>
        <dbReference type="EMBL" id="MFC0224344.1"/>
    </source>
</evidence>
<dbReference type="InterPro" id="IPR013517">
    <property type="entry name" value="FG-GAP"/>
</dbReference>
<dbReference type="Gene3D" id="2.130.10.130">
    <property type="entry name" value="Integrin alpha, N-terminal"/>
    <property type="match status" value="2"/>
</dbReference>
<evidence type="ECO:0000313" key="6">
    <source>
        <dbReference type="Proteomes" id="UP001589698"/>
    </source>
</evidence>
<dbReference type="InterPro" id="IPR036505">
    <property type="entry name" value="Amidase/PGRP_sf"/>
</dbReference>
<protein>
    <submittedName>
        <fullName evidence="5">FG-GAP-like repeat-containing protein</fullName>
    </submittedName>
</protein>
<feature type="domain" description="Peptidoglycan recognition protein family" evidence="4">
    <location>
        <begin position="263"/>
        <end position="412"/>
    </location>
</feature>
<evidence type="ECO:0000259" key="4">
    <source>
        <dbReference type="SMART" id="SM00701"/>
    </source>
</evidence>